<dbReference type="PRINTS" id="PR00970">
    <property type="entry name" value="RIBTRNSFRASE"/>
</dbReference>
<proteinExistence type="inferred from homology"/>
<evidence type="ECO:0000256" key="9">
    <source>
        <dbReference type="ARBA" id="ARBA00023026"/>
    </source>
</evidence>
<keyword evidence="11" id="KW-0732">Signal</keyword>
<keyword evidence="5 11" id="KW-0328">Glycosyltransferase</keyword>
<evidence type="ECO:0000256" key="6">
    <source>
        <dbReference type="ARBA" id="ARBA00022679"/>
    </source>
</evidence>
<dbReference type="OrthoDB" id="423533at2759"/>
<evidence type="ECO:0000256" key="2">
    <source>
        <dbReference type="ARBA" id="ARBA00009558"/>
    </source>
</evidence>
<comment type="similarity">
    <text evidence="2 11">Belongs to the Arg-specific ADP-ribosyltransferase family.</text>
</comment>
<keyword evidence="13" id="KW-1185">Reference proteome</keyword>
<dbReference type="GO" id="GO:0005576">
    <property type="term" value="C:extracellular region"/>
    <property type="evidence" value="ECO:0007669"/>
    <property type="project" value="UniProtKB-SubCell"/>
</dbReference>
<dbReference type="FunCoup" id="A0A3Q3NE97">
    <property type="interactions" value="93"/>
</dbReference>
<evidence type="ECO:0000256" key="5">
    <source>
        <dbReference type="ARBA" id="ARBA00022676"/>
    </source>
</evidence>
<dbReference type="PANTHER" id="PTHR10339:SF25">
    <property type="entry name" value="SECRETED EXOENZYME S"/>
    <property type="match status" value="1"/>
</dbReference>
<evidence type="ECO:0000256" key="11">
    <source>
        <dbReference type="RuleBase" id="RU361228"/>
    </source>
</evidence>
<dbReference type="GeneTree" id="ENSGT01030000234601"/>
<comment type="catalytic activity">
    <reaction evidence="10 11">
        <text>L-arginyl-[protein] + NAD(+) = N(omega)-(ADP-D-ribosyl)-L-arginyl-[protein] + nicotinamide + H(+)</text>
        <dbReference type="Rhea" id="RHEA:19149"/>
        <dbReference type="Rhea" id="RHEA-COMP:10532"/>
        <dbReference type="Rhea" id="RHEA-COMP:15087"/>
        <dbReference type="ChEBI" id="CHEBI:15378"/>
        <dbReference type="ChEBI" id="CHEBI:17154"/>
        <dbReference type="ChEBI" id="CHEBI:29965"/>
        <dbReference type="ChEBI" id="CHEBI:57540"/>
        <dbReference type="ChEBI" id="CHEBI:142554"/>
        <dbReference type="EC" id="2.4.2.31"/>
    </reaction>
</comment>
<keyword evidence="3" id="KW-0964">Secreted</keyword>
<organism evidence="12 13">
    <name type="scientific">Labrus bergylta</name>
    <name type="common">ballan wrasse</name>
    <dbReference type="NCBI Taxonomy" id="56723"/>
    <lineage>
        <taxon>Eukaryota</taxon>
        <taxon>Metazoa</taxon>
        <taxon>Chordata</taxon>
        <taxon>Craniata</taxon>
        <taxon>Vertebrata</taxon>
        <taxon>Euteleostomi</taxon>
        <taxon>Actinopterygii</taxon>
        <taxon>Neopterygii</taxon>
        <taxon>Teleostei</taxon>
        <taxon>Neoteleostei</taxon>
        <taxon>Acanthomorphata</taxon>
        <taxon>Eupercaria</taxon>
        <taxon>Labriformes</taxon>
        <taxon>Labridae</taxon>
        <taxon>Labrus</taxon>
    </lineage>
</organism>
<dbReference type="GO" id="GO:0106274">
    <property type="term" value="F:NAD+-protein-arginine ADP-ribosyltransferase activity"/>
    <property type="evidence" value="ECO:0007669"/>
    <property type="project" value="UniProtKB-EC"/>
</dbReference>
<dbReference type="GO" id="GO:0090729">
    <property type="term" value="F:toxin activity"/>
    <property type="evidence" value="ECO:0007669"/>
    <property type="project" value="UniProtKB-KW"/>
</dbReference>
<keyword evidence="9" id="KW-0843">Virulence</keyword>
<dbReference type="Proteomes" id="UP000261660">
    <property type="component" value="Unplaced"/>
</dbReference>
<dbReference type="AlphaFoldDB" id="A0A3Q3NE97"/>
<dbReference type="Gene3D" id="3.90.176.10">
    <property type="entry name" value="Toxin ADP-ribosyltransferase, Chain A, domain 1"/>
    <property type="match status" value="1"/>
</dbReference>
<dbReference type="Pfam" id="PF01129">
    <property type="entry name" value="ART"/>
    <property type="match status" value="1"/>
</dbReference>
<dbReference type="Ensembl" id="ENSLBET00000034064.1">
    <property type="protein sequence ID" value="ENSLBEP00000032605.1"/>
    <property type="gene ID" value="ENSLBEG00000024572.1"/>
</dbReference>
<comment type="subcellular location">
    <subcellularLocation>
        <location evidence="1">Secreted</location>
    </subcellularLocation>
</comment>
<reference evidence="12" key="2">
    <citation type="submission" date="2025-09" db="UniProtKB">
        <authorList>
            <consortium name="Ensembl"/>
        </authorList>
    </citation>
    <scope>IDENTIFICATION</scope>
</reference>
<keyword evidence="11" id="KW-0520">NAD</keyword>
<protein>
    <recommendedName>
        <fullName evidence="11">NAD(P)(+)--arginine ADP-ribosyltransferase</fullName>
        <ecNumber evidence="11">2.4.2.31</ecNumber>
    </recommendedName>
    <alternativeName>
        <fullName evidence="11">Mono(ADP-ribosyl)transferase</fullName>
    </alternativeName>
</protein>
<evidence type="ECO:0000256" key="4">
    <source>
        <dbReference type="ARBA" id="ARBA00022656"/>
    </source>
</evidence>
<dbReference type="InterPro" id="IPR050999">
    <property type="entry name" value="ADP-ribosyltransferase_ARG"/>
</dbReference>
<keyword evidence="4" id="KW-0800">Toxin</keyword>
<dbReference type="SUPFAM" id="SSF56399">
    <property type="entry name" value="ADP-ribosylation"/>
    <property type="match status" value="1"/>
</dbReference>
<sequence length="283" mass="31970">MWATRKLLLAAFIFTVLTFKETAESKKVSLLDRAPDAVDDMYKGCREEAMEKLINSELLTQELERDERFKKAWSENNGCSKLISGGTREHTTALSIMANGDAKFTKTFNEAVKTMGVNASTYENSFHFKSLHFLLMDSLKLVQNLNEKKCRTVYFITEEKISAEVGSEVRFGGFTRVSKSFENTDPHGLVFFNITSCFSVNLGETVCGFEEDSDMVLLSPAEVFIVKNVNEVNDKVNDEKYTEIVLEKPKLDSSHNCYIFSRSPADVSAQWLVLVLVVLTPLF</sequence>
<dbReference type="InParanoid" id="A0A3Q3NE97"/>
<dbReference type="GO" id="GO:0003950">
    <property type="term" value="F:NAD+ poly-ADP-ribosyltransferase activity"/>
    <property type="evidence" value="ECO:0007669"/>
    <property type="project" value="TreeGrafter"/>
</dbReference>
<evidence type="ECO:0000256" key="10">
    <source>
        <dbReference type="ARBA" id="ARBA00047597"/>
    </source>
</evidence>
<keyword evidence="8 11" id="KW-0521">NADP</keyword>
<evidence type="ECO:0000313" key="12">
    <source>
        <dbReference type="Ensembl" id="ENSLBEP00000032605.1"/>
    </source>
</evidence>
<evidence type="ECO:0000313" key="13">
    <source>
        <dbReference type="Proteomes" id="UP000261660"/>
    </source>
</evidence>
<keyword evidence="7" id="KW-0548">Nucleotidyltransferase</keyword>
<evidence type="ECO:0000256" key="7">
    <source>
        <dbReference type="ARBA" id="ARBA00022695"/>
    </source>
</evidence>
<dbReference type="InterPro" id="IPR000768">
    <property type="entry name" value="ART"/>
</dbReference>
<name>A0A3Q3NE97_9LABR</name>
<evidence type="ECO:0000256" key="8">
    <source>
        <dbReference type="ARBA" id="ARBA00022857"/>
    </source>
</evidence>
<dbReference type="EC" id="2.4.2.31" evidence="11"/>
<evidence type="ECO:0000256" key="3">
    <source>
        <dbReference type="ARBA" id="ARBA00022525"/>
    </source>
</evidence>
<reference evidence="12" key="1">
    <citation type="submission" date="2025-08" db="UniProtKB">
        <authorList>
            <consortium name="Ensembl"/>
        </authorList>
    </citation>
    <scope>IDENTIFICATION</scope>
</reference>
<accession>A0A3Q3NE97</accession>
<feature type="signal peptide" evidence="11">
    <location>
        <begin position="1"/>
        <end position="18"/>
    </location>
</feature>
<dbReference type="PANTHER" id="PTHR10339">
    <property type="entry name" value="ADP-RIBOSYLTRANSFERASE"/>
    <property type="match status" value="1"/>
</dbReference>
<keyword evidence="6 11" id="KW-0808">Transferase</keyword>
<evidence type="ECO:0000256" key="1">
    <source>
        <dbReference type="ARBA" id="ARBA00004613"/>
    </source>
</evidence>
<dbReference type="GO" id="GO:0016779">
    <property type="term" value="F:nucleotidyltransferase activity"/>
    <property type="evidence" value="ECO:0007669"/>
    <property type="project" value="UniProtKB-KW"/>
</dbReference>
<feature type="chain" id="PRO_5018382554" description="NAD(P)(+)--arginine ADP-ribosyltransferase" evidence="11">
    <location>
        <begin position="19"/>
        <end position="283"/>
    </location>
</feature>